<name>A0ABQ1GJL9_9GAMM</name>
<protein>
    <submittedName>
        <fullName evidence="2">MEKHLA domain-containing protein</fullName>
    </submittedName>
</protein>
<dbReference type="Pfam" id="PF08670">
    <property type="entry name" value="MEKHLA"/>
    <property type="match status" value="1"/>
</dbReference>
<dbReference type="SUPFAM" id="SSF55785">
    <property type="entry name" value="PYP-like sensor domain (PAS domain)"/>
    <property type="match status" value="1"/>
</dbReference>
<comment type="caution">
    <text evidence="2">The sequence shown here is derived from an EMBL/GenBank/DDBJ whole genome shotgun (WGS) entry which is preliminary data.</text>
</comment>
<evidence type="ECO:0000313" key="3">
    <source>
        <dbReference type="Proteomes" id="UP000620046"/>
    </source>
</evidence>
<feature type="domain" description="MEKHLA" evidence="1">
    <location>
        <begin position="9"/>
        <end position="147"/>
    </location>
</feature>
<dbReference type="EMBL" id="BMJA01000004">
    <property type="protein sequence ID" value="GGA44873.1"/>
    <property type="molecule type" value="Genomic_DNA"/>
</dbReference>
<dbReference type="InterPro" id="IPR013978">
    <property type="entry name" value="MEKHLA"/>
</dbReference>
<dbReference type="InterPro" id="IPR035965">
    <property type="entry name" value="PAS-like_dom_sf"/>
</dbReference>
<evidence type="ECO:0000259" key="1">
    <source>
        <dbReference type="Pfam" id="PF08670"/>
    </source>
</evidence>
<dbReference type="Gene3D" id="3.30.450.20">
    <property type="entry name" value="PAS domain"/>
    <property type="match status" value="1"/>
</dbReference>
<evidence type="ECO:0000313" key="2">
    <source>
        <dbReference type="EMBL" id="GGA44873.1"/>
    </source>
</evidence>
<gene>
    <name evidence="2" type="ORF">GCM10010981_37420</name>
</gene>
<proteinExistence type="predicted"/>
<keyword evidence="3" id="KW-1185">Reference proteome</keyword>
<reference evidence="3" key="1">
    <citation type="journal article" date="2019" name="Int. J. Syst. Evol. Microbiol.">
        <title>The Global Catalogue of Microorganisms (GCM) 10K type strain sequencing project: providing services to taxonomists for standard genome sequencing and annotation.</title>
        <authorList>
            <consortium name="The Broad Institute Genomics Platform"/>
            <consortium name="The Broad Institute Genome Sequencing Center for Infectious Disease"/>
            <person name="Wu L."/>
            <person name="Ma J."/>
        </authorList>
    </citation>
    <scope>NUCLEOTIDE SEQUENCE [LARGE SCALE GENOMIC DNA]</scope>
    <source>
        <strain evidence="3">CGMCC 1.15439</strain>
    </source>
</reference>
<dbReference type="RefSeq" id="WP_188796658.1">
    <property type="nucleotide sequence ID" value="NZ_BMJA01000004.1"/>
</dbReference>
<organism evidence="2 3">
    <name type="scientific">Dyella nitratireducens</name>
    <dbReference type="NCBI Taxonomy" id="1849580"/>
    <lineage>
        <taxon>Bacteria</taxon>
        <taxon>Pseudomonadati</taxon>
        <taxon>Pseudomonadota</taxon>
        <taxon>Gammaproteobacteria</taxon>
        <taxon>Lysobacterales</taxon>
        <taxon>Rhodanobacteraceae</taxon>
        <taxon>Dyella</taxon>
    </lineage>
</organism>
<dbReference type="Proteomes" id="UP000620046">
    <property type="component" value="Unassembled WGS sequence"/>
</dbReference>
<accession>A0ABQ1GJL9</accession>
<sequence>MNLPGAASTLYRLLADSYARWLGQPLVDPTLTDEQAIRWLYEEAPFGLLAHDTRADPRFIYGNVAAQRCFEYSWEELMELPSRLSAPPQQVEDRRQFLEQVSKQGFATGYRGLRISKSARTFWINDGTVWQLVDQAGVLRGQAALFRT</sequence>